<feature type="active site" description="Proton donor" evidence="6">
    <location>
        <position position="163"/>
    </location>
</feature>
<feature type="binding site" evidence="7">
    <location>
        <position position="291"/>
    </location>
    <ligand>
        <name>NAD(+)</name>
        <dbReference type="ChEBI" id="CHEBI:57540"/>
    </ligand>
</feature>
<feature type="site" description="Important for catalysis" evidence="8">
    <location>
        <position position="205"/>
    </location>
</feature>
<keyword evidence="7" id="KW-0547">Nucleotide-binding</keyword>
<evidence type="ECO:0000256" key="8">
    <source>
        <dbReference type="PIRSR" id="PIRSR000185-3"/>
    </source>
</evidence>
<dbReference type="PANTHER" id="PTHR11606">
    <property type="entry name" value="GLUTAMATE DEHYDROGENASE"/>
    <property type="match status" value="1"/>
</dbReference>
<dbReference type="InterPro" id="IPR046346">
    <property type="entry name" value="Aminoacid_DH-like_N_sf"/>
</dbReference>
<dbReference type="PRINTS" id="PR00082">
    <property type="entry name" value="GLFDHDRGNASE"/>
</dbReference>
<dbReference type="Pfam" id="PF02812">
    <property type="entry name" value="ELFV_dehydrog_N"/>
    <property type="match status" value="1"/>
</dbReference>
<evidence type="ECO:0000256" key="1">
    <source>
        <dbReference type="ARBA" id="ARBA00006382"/>
    </source>
</evidence>
<dbReference type="Pfam" id="PF00208">
    <property type="entry name" value="ELFV_dehydrog"/>
    <property type="match status" value="1"/>
</dbReference>
<dbReference type="SUPFAM" id="SSF51735">
    <property type="entry name" value="NAD(P)-binding Rossmann-fold domains"/>
    <property type="match status" value="1"/>
</dbReference>
<proteinExistence type="inferred from homology"/>
<evidence type="ECO:0000256" key="6">
    <source>
        <dbReference type="PIRSR" id="PIRSR000185-1"/>
    </source>
</evidence>
<comment type="catalytic activity">
    <reaction evidence="4">
        <text>L-glutamate + NADP(+) + H2O = 2-oxoglutarate + NH4(+) + NADPH + H(+)</text>
        <dbReference type="Rhea" id="RHEA:11612"/>
        <dbReference type="ChEBI" id="CHEBI:15377"/>
        <dbReference type="ChEBI" id="CHEBI:15378"/>
        <dbReference type="ChEBI" id="CHEBI:16810"/>
        <dbReference type="ChEBI" id="CHEBI:28938"/>
        <dbReference type="ChEBI" id="CHEBI:29985"/>
        <dbReference type="ChEBI" id="CHEBI:57783"/>
        <dbReference type="ChEBI" id="CHEBI:58349"/>
        <dbReference type="EC" id="1.4.1.3"/>
    </reaction>
</comment>
<feature type="binding site" evidence="7">
    <location>
        <position position="252"/>
    </location>
    <ligand>
        <name>NAD(+)</name>
        <dbReference type="ChEBI" id="CHEBI:57540"/>
    </ligand>
</feature>
<gene>
    <name evidence="11" type="ORF">ABMA28_001807</name>
</gene>
<evidence type="ECO:0000313" key="11">
    <source>
        <dbReference type="EMBL" id="KAL0832381.1"/>
    </source>
</evidence>
<reference evidence="11 12" key="1">
    <citation type="submission" date="2024-06" db="EMBL/GenBank/DDBJ databases">
        <title>A chromosome-level genome assembly of beet webworm, Loxostege sticticalis.</title>
        <authorList>
            <person name="Zhang Y."/>
        </authorList>
    </citation>
    <scope>NUCLEOTIDE SEQUENCE [LARGE SCALE GENOMIC DNA]</scope>
    <source>
        <strain evidence="11">AQ028</strain>
        <tissue evidence="11">Male pupae</tissue>
    </source>
</reference>
<evidence type="ECO:0000256" key="2">
    <source>
        <dbReference type="ARBA" id="ARBA00023002"/>
    </source>
</evidence>
<sequence length="387" mass="42923">MALPVTKISRNLFLLTSGPMKMSRRGYDIPKHLEPIGTDPDPSFYRMVEYYYHYAVRVVEPSLTEYLKKYQHMSDKKRANRVAGILKVMGSCNSSLQFEFPLQRKSGEYEIIHGYRSQHSVHRLPCKGGIRFSDEVNLEEVKALAALMTYKCACSNIPFGGAKGGLAINPKKYTVAELQRITRRYTLELAKKNYIGAGIDVPAPDMNTSGREMSWIVDTYIKTIGFNDLNAAACVTGKPINGGGIHGRVEATGRGVFMTVHHFIHNEEWMKLIGVTPGFENKTAIVQGFGNVGSWTAVYLHMKGVKIIGVLEFDCNIHNPQGIDPKALQAYKAKNKGSAKGFPGGKEVGPDLMFEQCDILIVAAMEKVLTHANASKINCKVGSYFTM</sequence>
<dbReference type="PROSITE" id="PS00074">
    <property type="entry name" value="GLFV_DEHYDROGENASE"/>
    <property type="match status" value="1"/>
</dbReference>
<dbReference type="PANTHER" id="PTHR11606:SF7">
    <property type="entry name" value="GLUTAMATE DEHYDROGENASE"/>
    <property type="match status" value="1"/>
</dbReference>
<dbReference type="InterPro" id="IPR036291">
    <property type="entry name" value="NAD(P)-bd_dom_sf"/>
</dbReference>
<keyword evidence="7" id="KW-0520">NAD</keyword>
<keyword evidence="2 5" id="KW-0560">Oxidoreductase</keyword>
<evidence type="ECO:0000256" key="9">
    <source>
        <dbReference type="RuleBase" id="RU004417"/>
    </source>
</evidence>
<dbReference type="PIRSF" id="PIRSF000185">
    <property type="entry name" value="Glu_DH"/>
    <property type="match status" value="1"/>
</dbReference>
<dbReference type="InterPro" id="IPR033524">
    <property type="entry name" value="Glu/Leu/Phe/Val_DH_AS"/>
</dbReference>
<evidence type="ECO:0000256" key="3">
    <source>
        <dbReference type="ARBA" id="ARBA00047867"/>
    </source>
</evidence>
<dbReference type="Gene3D" id="1.10.287.140">
    <property type="match status" value="1"/>
</dbReference>
<organism evidence="11 12">
    <name type="scientific">Loxostege sticticalis</name>
    <name type="common">Beet webworm moth</name>
    <dbReference type="NCBI Taxonomy" id="481309"/>
    <lineage>
        <taxon>Eukaryota</taxon>
        <taxon>Metazoa</taxon>
        <taxon>Ecdysozoa</taxon>
        <taxon>Arthropoda</taxon>
        <taxon>Hexapoda</taxon>
        <taxon>Insecta</taxon>
        <taxon>Pterygota</taxon>
        <taxon>Neoptera</taxon>
        <taxon>Endopterygota</taxon>
        <taxon>Lepidoptera</taxon>
        <taxon>Glossata</taxon>
        <taxon>Ditrysia</taxon>
        <taxon>Pyraloidea</taxon>
        <taxon>Crambidae</taxon>
        <taxon>Pyraustinae</taxon>
        <taxon>Loxostege</taxon>
    </lineage>
</organism>
<dbReference type="EMBL" id="JBEDNZ010000011">
    <property type="protein sequence ID" value="KAL0832381.1"/>
    <property type="molecule type" value="Genomic_DNA"/>
</dbReference>
<dbReference type="InterPro" id="IPR014362">
    <property type="entry name" value="Glu_DH"/>
</dbReference>
<evidence type="ECO:0000313" key="12">
    <source>
        <dbReference type="Proteomes" id="UP001549921"/>
    </source>
</evidence>
<dbReference type="InterPro" id="IPR006096">
    <property type="entry name" value="Glu/Leu/Phe/Val/Trp_DH_C"/>
</dbReference>
<dbReference type="Proteomes" id="UP001549921">
    <property type="component" value="Unassembled WGS sequence"/>
</dbReference>
<dbReference type="SMART" id="SM00839">
    <property type="entry name" value="ELFV_dehydrog"/>
    <property type="match status" value="1"/>
</dbReference>
<comment type="caution">
    <text evidence="11">The sequence shown here is derived from an EMBL/GenBank/DDBJ whole genome shotgun (WGS) entry which is preliminary data.</text>
</comment>
<dbReference type="Gene3D" id="3.40.50.720">
    <property type="entry name" value="NAD(P)-binding Rossmann-like Domain"/>
    <property type="match status" value="1"/>
</dbReference>
<dbReference type="GO" id="GO:0004353">
    <property type="term" value="F:glutamate dehydrogenase [NAD(P)+] activity"/>
    <property type="evidence" value="ECO:0007669"/>
    <property type="project" value="UniProtKB-EC"/>
</dbReference>
<evidence type="ECO:0000259" key="10">
    <source>
        <dbReference type="SMART" id="SM00839"/>
    </source>
</evidence>
<dbReference type="InterPro" id="IPR006095">
    <property type="entry name" value="Glu/Leu/Phe/Val/Trp_DH"/>
</dbReference>
<comment type="similarity">
    <text evidence="1 5 9">Belongs to the Glu/Leu/Phe/Val dehydrogenases family.</text>
</comment>
<evidence type="ECO:0000256" key="5">
    <source>
        <dbReference type="PIRNR" id="PIRNR000185"/>
    </source>
</evidence>
<evidence type="ECO:0000256" key="7">
    <source>
        <dbReference type="PIRSR" id="PIRSR000185-2"/>
    </source>
</evidence>
<feature type="domain" description="Glutamate/phenylalanine/leucine/valine/L-tryptophan dehydrogenase C-terminal" evidence="10">
    <location>
        <begin position="245"/>
        <end position="382"/>
    </location>
</feature>
<name>A0ABD0T303_LOXSC</name>
<feature type="binding site" evidence="7">
    <location>
        <position position="151"/>
    </location>
    <ligand>
        <name>substrate</name>
    </ligand>
</feature>
<evidence type="ECO:0000256" key="4">
    <source>
        <dbReference type="ARBA" id="ARBA00048577"/>
    </source>
</evidence>
<accession>A0ABD0T303</accession>
<protein>
    <recommendedName>
        <fullName evidence="5">Glutamate dehydrogenase</fullName>
    </recommendedName>
</protein>
<dbReference type="AlphaFoldDB" id="A0ABD0T303"/>
<dbReference type="Gene3D" id="3.40.50.10860">
    <property type="entry name" value="Leucine Dehydrogenase, chain A, domain 1"/>
    <property type="match status" value="1"/>
</dbReference>
<dbReference type="InterPro" id="IPR006097">
    <property type="entry name" value="Glu/Leu/Phe/Val/Trp_DH_dimer"/>
</dbReference>
<feature type="binding site" evidence="7">
    <location>
        <position position="127"/>
    </location>
    <ligand>
        <name>substrate</name>
    </ligand>
</feature>
<dbReference type="SUPFAM" id="SSF53223">
    <property type="entry name" value="Aminoacid dehydrogenase-like, N-terminal domain"/>
    <property type="match status" value="1"/>
</dbReference>
<comment type="catalytic activity">
    <reaction evidence="3">
        <text>L-glutamate + NAD(+) + H2O = 2-oxoglutarate + NH4(+) + NADH + H(+)</text>
        <dbReference type="Rhea" id="RHEA:15133"/>
        <dbReference type="ChEBI" id="CHEBI:15377"/>
        <dbReference type="ChEBI" id="CHEBI:15378"/>
        <dbReference type="ChEBI" id="CHEBI:16810"/>
        <dbReference type="ChEBI" id="CHEBI:28938"/>
        <dbReference type="ChEBI" id="CHEBI:29985"/>
        <dbReference type="ChEBI" id="CHEBI:57540"/>
        <dbReference type="ChEBI" id="CHEBI:57945"/>
        <dbReference type="EC" id="1.4.1.3"/>
    </reaction>
</comment>